<dbReference type="NCBIfam" id="TIGR00696">
    <property type="entry name" value="wecG_tagA_cpsF"/>
    <property type="match status" value="1"/>
</dbReference>
<dbReference type="CDD" id="cd06533">
    <property type="entry name" value="Glyco_transf_WecG_TagA"/>
    <property type="match status" value="1"/>
</dbReference>
<name>A0ABW0BVS6_9BACT</name>
<evidence type="ECO:0000256" key="2">
    <source>
        <dbReference type="ARBA" id="ARBA00022679"/>
    </source>
</evidence>
<evidence type="ECO:0000256" key="1">
    <source>
        <dbReference type="ARBA" id="ARBA00022676"/>
    </source>
</evidence>
<gene>
    <name evidence="3" type="ORF">ACFPIK_05205</name>
</gene>
<reference evidence="4" key="1">
    <citation type="journal article" date="2019" name="Int. J. Syst. Evol. Microbiol.">
        <title>The Global Catalogue of Microorganisms (GCM) 10K type strain sequencing project: providing services to taxonomists for standard genome sequencing and annotation.</title>
        <authorList>
            <consortium name="The Broad Institute Genomics Platform"/>
            <consortium name="The Broad Institute Genome Sequencing Center for Infectious Disease"/>
            <person name="Wu L."/>
            <person name="Ma J."/>
        </authorList>
    </citation>
    <scope>NUCLEOTIDE SEQUENCE [LARGE SCALE GENOMIC DNA]</scope>
    <source>
        <strain evidence="4">CGMCC 1.7030</strain>
    </source>
</reference>
<organism evidence="3 4">
    <name type="scientific">Algoriphagus aquatilis</name>
    <dbReference type="NCBI Taxonomy" id="490186"/>
    <lineage>
        <taxon>Bacteria</taxon>
        <taxon>Pseudomonadati</taxon>
        <taxon>Bacteroidota</taxon>
        <taxon>Cytophagia</taxon>
        <taxon>Cytophagales</taxon>
        <taxon>Cyclobacteriaceae</taxon>
        <taxon>Algoriphagus</taxon>
    </lineage>
</organism>
<dbReference type="EMBL" id="JBHSKS010000003">
    <property type="protein sequence ID" value="MFC5191155.1"/>
    <property type="molecule type" value="Genomic_DNA"/>
</dbReference>
<proteinExistence type="predicted"/>
<keyword evidence="4" id="KW-1185">Reference proteome</keyword>
<sequence>MTEFLEYNITLNLPNQLPERQLIANTINPHSYCVAKEDEVFNQALLTSDILVPDGVGVVWATKLLYNRKIAKISGFDLHLHFLELLQKNGGGRVFYLGSSPTTLFLIRARIEREYPKVKVGIWSPPFKEEFTVEDNQEMISKVNSFQPDVLFVGMTAPKQEKWVHYNKAGLDSKVICSIGAVFDFYAGTVKRPNEFWIKLGLEWLPRFLKEPRRLWRRNLISTPKFVLEMIRIKNNLF</sequence>
<keyword evidence="2" id="KW-0808">Transferase</keyword>
<dbReference type="PANTHER" id="PTHR34136">
    <property type="match status" value="1"/>
</dbReference>
<dbReference type="RefSeq" id="WP_377912941.1">
    <property type="nucleotide sequence ID" value="NZ_JBHSKS010000003.1"/>
</dbReference>
<dbReference type="PANTHER" id="PTHR34136:SF1">
    <property type="entry name" value="UDP-N-ACETYL-D-MANNOSAMINURONIC ACID TRANSFERASE"/>
    <property type="match status" value="1"/>
</dbReference>
<comment type="caution">
    <text evidence="3">The sequence shown here is derived from an EMBL/GenBank/DDBJ whole genome shotgun (WGS) entry which is preliminary data.</text>
</comment>
<dbReference type="Pfam" id="PF03808">
    <property type="entry name" value="Glyco_tran_WecG"/>
    <property type="match status" value="1"/>
</dbReference>
<accession>A0ABW0BVS6</accession>
<dbReference type="Proteomes" id="UP001596163">
    <property type="component" value="Unassembled WGS sequence"/>
</dbReference>
<keyword evidence="1" id="KW-0328">Glycosyltransferase</keyword>
<evidence type="ECO:0000313" key="4">
    <source>
        <dbReference type="Proteomes" id="UP001596163"/>
    </source>
</evidence>
<dbReference type="InterPro" id="IPR004629">
    <property type="entry name" value="WecG_TagA_CpsF"/>
</dbReference>
<evidence type="ECO:0000313" key="3">
    <source>
        <dbReference type="EMBL" id="MFC5191155.1"/>
    </source>
</evidence>
<protein>
    <submittedName>
        <fullName evidence="3">WecB/TagA/CpsF family glycosyltransferase</fullName>
    </submittedName>
</protein>